<dbReference type="SMART" id="SM00530">
    <property type="entry name" value="HTH_XRE"/>
    <property type="match status" value="1"/>
</dbReference>
<evidence type="ECO:0000313" key="3">
    <source>
        <dbReference type="Proteomes" id="UP000196880"/>
    </source>
</evidence>
<dbReference type="AlphaFoldDB" id="A0A210RVW0"/>
<reference evidence="2 3" key="1">
    <citation type="submission" date="2017-03" db="EMBL/GenBank/DDBJ databases">
        <title>New species Polynucleobacter sp. MWH-EgelM1-30-B4.</title>
        <authorList>
            <person name="Hahn M.W."/>
        </authorList>
    </citation>
    <scope>NUCLEOTIDE SEQUENCE [LARGE SCALE GENOMIC DNA]</scope>
    <source>
        <strain evidence="2 3">MWH-EgelM1-30-B4</strain>
    </source>
</reference>
<dbReference type="EMBL" id="NAIA01000003">
    <property type="protein sequence ID" value="OWF65080.1"/>
    <property type="molecule type" value="Genomic_DNA"/>
</dbReference>
<proteinExistence type="predicted"/>
<dbReference type="NCBIfam" id="TIGR02612">
    <property type="entry name" value="mob_myst_A"/>
    <property type="match status" value="1"/>
</dbReference>
<gene>
    <name evidence="2" type="ORF">B6A14_04515</name>
</gene>
<comment type="caution">
    <text evidence="2">The sequence shown here is derived from an EMBL/GenBank/DDBJ whole genome shotgun (WGS) entry which is preliminary data.</text>
</comment>
<dbReference type="InterPro" id="IPR013435">
    <property type="entry name" value="Mobile_mystery_prot_A"/>
</dbReference>
<dbReference type="Proteomes" id="UP000196880">
    <property type="component" value="Unassembled WGS sequence"/>
</dbReference>
<dbReference type="Gene3D" id="1.10.260.40">
    <property type="entry name" value="lambda repressor-like DNA-binding domains"/>
    <property type="match status" value="1"/>
</dbReference>
<dbReference type="InterPro" id="IPR010982">
    <property type="entry name" value="Lambda_DNA-bd_dom_sf"/>
</dbReference>
<dbReference type="GO" id="GO:0003677">
    <property type="term" value="F:DNA binding"/>
    <property type="evidence" value="ECO:0007669"/>
    <property type="project" value="InterPro"/>
</dbReference>
<dbReference type="InterPro" id="IPR001387">
    <property type="entry name" value="Cro/C1-type_HTH"/>
</dbReference>
<dbReference type="Pfam" id="PF01381">
    <property type="entry name" value="HTH_3"/>
    <property type="match status" value="1"/>
</dbReference>
<dbReference type="CDD" id="cd00093">
    <property type="entry name" value="HTH_XRE"/>
    <property type="match status" value="1"/>
</dbReference>
<dbReference type="RefSeq" id="WP_087909277.1">
    <property type="nucleotide sequence ID" value="NZ_NAIA01000003.1"/>
</dbReference>
<evidence type="ECO:0000313" key="2">
    <source>
        <dbReference type="EMBL" id="OWF65080.1"/>
    </source>
</evidence>
<feature type="domain" description="HTH cro/C1-type" evidence="1">
    <location>
        <begin position="34"/>
        <end position="91"/>
    </location>
</feature>
<accession>A0A210RVW0</accession>
<name>A0A210RVW0_9BURK</name>
<dbReference type="SUPFAM" id="SSF47413">
    <property type="entry name" value="lambda repressor-like DNA-binding domains"/>
    <property type="match status" value="1"/>
</dbReference>
<organism evidence="2 3">
    <name type="scientific">Polynucleobacter hirudinilacicola</name>
    <dbReference type="NCBI Taxonomy" id="1743166"/>
    <lineage>
        <taxon>Bacteria</taxon>
        <taxon>Pseudomonadati</taxon>
        <taxon>Pseudomonadota</taxon>
        <taxon>Betaproteobacteria</taxon>
        <taxon>Burkholderiales</taxon>
        <taxon>Burkholderiaceae</taxon>
        <taxon>Polynucleobacter</taxon>
    </lineage>
</organism>
<sequence length="152" mass="16998">MNKKFANLQLHQMDLALTKLRDARPPSRPGNGWVKAIRESLGMSASALARKLGVTPASITKLEKAEADEKITLASLRKLASALDCELQYTLVPRKSLEEILEDRAITVARERLRPISHSMSLEDQSVDKSASEKQLQLLAKEILDGPRRNLW</sequence>
<keyword evidence="3" id="KW-1185">Reference proteome</keyword>
<evidence type="ECO:0000259" key="1">
    <source>
        <dbReference type="PROSITE" id="PS50943"/>
    </source>
</evidence>
<protein>
    <submittedName>
        <fullName evidence="2">Transcriptional regulator</fullName>
    </submittedName>
</protein>
<dbReference type="OrthoDB" id="5951507at2"/>
<dbReference type="PROSITE" id="PS50943">
    <property type="entry name" value="HTH_CROC1"/>
    <property type="match status" value="1"/>
</dbReference>